<feature type="region of interest" description="Disordered" evidence="1">
    <location>
        <begin position="103"/>
        <end position="147"/>
    </location>
</feature>
<name>A0A699GQ22_TANCI</name>
<feature type="region of interest" description="Disordered" evidence="1">
    <location>
        <begin position="13"/>
        <end position="38"/>
    </location>
</feature>
<accession>A0A699GQ22</accession>
<reference evidence="2" key="1">
    <citation type="journal article" date="2019" name="Sci. Rep.">
        <title>Draft genome of Tanacetum cinerariifolium, the natural source of mosquito coil.</title>
        <authorList>
            <person name="Yamashiro T."/>
            <person name="Shiraishi A."/>
            <person name="Satake H."/>
            <person name="Nakayama K."/>
        </authorList>
    </citation>
    <scope>NUCLEOTIDE SEQUENCE</scope>
</reference>
<organism evidence="2">
    <name type="scientific">Tanacetum cinerariifolium</name>
    <name type="common">Dalmatian daisy</name>
    <name type="synonym">Chrysanthemum cinerariifolium</name>
    <dbReference type="NCBI Taxonomy" id="118510"/>
    <lineage>
        <taxon>Eukaryota</taxon>
        <taxon>Viridiplantae</taxon>
        <taxon>Streptophyta</taxon>
        <taxon>Embryophyta</taxon>
        <taxon>Tracheophyta</taxon>
        <taxon>Spermatophyta</taxon>
        <taxon>Magnoliopsida</taxon>
        <taxon>eudicotyledons</taxon>
        <taxon>Gunneridae</taxon>
        <taxon>Pentapetalae</taxon>
        <taxon>asterids</taxon>
        <taxon>campanulids</taxon>
        <taxon>Asterales</taxon>
        <taxon>Asteraceae</taxon>
        <taxon>Asteroideae</taxon>
        <taxon>Anthemideae</taxon>
        <taxon>Anthemidinae</taxon>
        <taxon>Tanacetum</taxon>
    </lineage>
</organism>
<feature type="compositionally biased region" description="Polar residues" evidence="1">
    <location>
        <begin position="26"/>
        <end position="35"/>
    </location>
</feature>
<sequence length="147" mass="16943">MEEIMREWMARQTEANERIKGETQRSKSFPHTTNSKPRHEFVYNTPLVRNKNDKGNVEFIQEDETQPFQTMPKPSPIVSNSPNVSPFLKNCTVRIPYTNSKTFADDALPNHVGDKELKSYEGIGTGRMTRKKVEKDDNDVSKEPNKD</sequence>
<feature type="compositionally biased region" description="Basic and acidic residues" evidence="1">
    <location>
        <begin position="131"/>
        <end position="147"/>
    </location>
</feature>
<dbReference type="EMBL" id="BKCJ010019053">
    <property type="protein sequence ID" value="GEV27449.1"/>
    <property type="molecule type" value="Genomic_DNA"/>
</dbReference>
<dbReference type="AlphaFoldDB" id="A0A699GQ22"/>
<feature type="region of interest" description="Disordered" evidence="1">
    <location>
        <begin position="64"/>
        <end position="84"/>
    </location>
</feature>
<evidence type="ECO:0000256" key="1">
    <source>
        <dbReference type="SAM" id="MobiDB-lite"/>
    </source>
</evidence>
<feature type="compositionally biased region" description="Basic and acidic residues" evidence="1">
    <location>
        <begin position="13"/>
        <end position="25"/>
    </location>
</feature>
<evidence type="ECO:0000313" key="2">
    <source>
        <dbReference type="EMBL" id="GEV27449.1"/>
    </source>
</evidence>
<proteinExistence type="predicted"/>
<comment type="caution">
    <text evidence="2">The sequence shown here is derived from an EMBL/GenBank/DDBJ whole genome shotgun (WGS) entry which is preliminary data.</text>
</comment>
<gene>
    <name evidence="2" type="ORF">Tci_099426</name>
</gene>
<protein>
    <submittedName>
        <fullName evidence="2">Uncharacterized protein</fullName>
    </submittedName>
</protein>